<reference evidence="7" key="1">
    <citation type="submission" date="2016-01" db="EMBL/GenBank/DDBJ databases">
        <authorList>
            <person name="Mitreva M."/>
            <person name="Pepin K.H."/>
            <person name="Mihindukulasuriya K.A."/>
            <person name="Fulton R."/>
            <person name="Fronick C."/>
            <person name="O'Laughlin M."/>
            <person name="Miner T."/>
            <person name="Herter B."/>
            <person name="Rosa B.A."/>
            <person name="Cordes M."/>
            <person name="Tomlinson C."/>
            <person name="Wollam A."/>
            <person name="Palsikar V.B."/>
            <person name="Mardis E.R."/>
            <person name="Wilson R.K."/>
        </authorList>
    </citation>
    <scope>NUCLEOTIDE SEQUENCE [LARGE SCALE GENOMIC DNA]</scope>
    <source>
        <strain evidence="7">GED7749B</strain>
    </source>
</reference>
<dbReference type="GO" id="GO:0016491">
    <property type="term" value="F:oxidoreductase activity"/>
    <property type="evidence" value="ECO:0007669"/>
    <property type="project" value="UniProtKB-KW"/>
</dbReference>
<gene>
    <name evidence="6" type="ORF">HMPREF3213_01187</name>
</gene>
<evidence type="ECO:0000313" key="7">
    <source>
        <dbReference type="Proteomes" id="UP000070376"/>
    </source>
</evidence>
<dbReference type="SUPFAM" id="SSF51905">
    <property type="entry name" value="FAD/NAD(P)-binding domain"/>
    <property type="match status" value="1"/>
</dbReference>
<dbReference type="SUPFAM" id="SSF54373">
    <property type="entry name" value="FAD-linked reductases, C-terminal domain"/>
    <property type="match status" value="1"/>
</dbReference>
<comment type="cofactor">
    <cofactor evidence="1">
        <name>FAD</name>
        <dbReference type="ChEBI" id="CHEBI:57692"/>
    </cofactor>
</comment>
<evidence type="ECO:0000313" key="6">
    <source>
        <dbReference type="EMBL" id="KWZ83813.1"/>
    </source>
</evidence>
<dbReference type="PATRIC" id="fig|1398.22.peg.1200"/>
<dbReference type="InterPro" id="IPR006076">
    <property type="entry name" value="FAD-dep_OxRdtase"/>
</dbReference>
<dbReference type="Gene3D" id="3.30.9.10">
    <property type="entry name" value="D-Amino Acid Oxidase, subunit A, domain 2"/>
    <property type="match status" value="1"/>
</dbReference>
<dbReference type="InterPro" id="IPR036188">
    <property type="entry name" value="FAD/NAD-bd_sf"/>
</dbReference>
<dbReference type="PRINTS" id="PR00368">
    <property type="entry name" value="FADPNR"/>
</dbReference>
<feature type="domain" description="FAD dependent oxidoreductase" evidence="5">
    <location>
        <begin position="4"/>
        <end position="351"/>
    </location>
</feature>
<dbReference type="GO" id="GO:0005737">
    <property type="term" value="C:cytoplasm"/>
    <property type="evidence" value="ECO:0007669"/>
    <property type="project" value="TreeGrafter"/>
</dbReference>
<dbReference type="Gene3D" id="3.50.50.60">
    <property type="entry name" value="FAD/NAD(P)-binding domain"/>
    <property type="match status" value="1"/>
</dbReference>
<evidence type="ECO:0000256" key="1">
    <source>
        <dbReference type="ARBA" id="ARBA00001974"/>
    </source>
</evidence>
<evidence type="ECO:0000259" key="5">
    <source>
        <dbReference type="Pfam" id="PF01266"/>
    </source>
</evidence>
<proteinExistence type="inferred from homology"/>
<organism evidence="6 7">
    <name type="scientific">Heyndrickxia coagulans</name>
    <name type="common">Weizmannia coagulans</name>
    <dbReference type="NCBI Taxonomy" id="1398"/>
    <lineage>
        <taxon>Bacteria</taxon>
        <taxon>Bacillati</taxon>
        <taxon>Bacillota</taxon>
        <taxon>Bacilli</taxon>
        <taxon>Bacillales</taxon>
        <taxon>Bacillaceae</taxon>
        <taxon>Heyndrickxia</taxon>
    </lineage>
</organism>
<accession>A0A133KW80</accession>
<keyword evidence="4" id="KW-0560">Oxidoreductase</keyword>
<comment type="caution">
    <text evidence="6">The sequence shown here is derived from an EMBL/GenBank/DDBJ whole genome shotgun (WGS) entry which is preliminary data.</text>
</comment>
<evidence type="ECO:0000256" key="3">
    <source>
        <dbReference type="ARBA" id="ARBA00022630"/>
    </source>
</evidence>
<dbReference type="RefSeq" id="WP_017551577.1">
    <property type="nucleotide sequence ID" value="NZ_KQ955813.1"/>
</dbReference>
<dbReference type="Proteomes" id="UP000070376">
    <property type="component" value="Unassembled WGS sequence"/>
</dbReference>
<protein>
    <submittedName>
        <fullName evidence="6">FAD dependent oxidoreductase</fullName>
    </submittedName>
</protein>
<sequence>MPSYVVIGGGVLGASAAYHLAKAGAAVTLVDRADPGQATEAAAGIICPWLSQRRNKNWYRLAKAGAKYYPDLIAQLEKDGETETGYKRTGALSIHTDEEKLDKMQERALKRREDAPEIGEVKRLSAAETHDMFPILDERFSAVYAGGAARVNGKALRNCLLNAACKRGAKVIQGSARLLVEGRKVIGVEAGSHTLHADKTIVAAGAWAKDLFQPLGAAFQVSHQKAQILHLKLQGMDTSSWPVVMPPNDQYLLAFDGGRIIAGATHENTEAFDLRTTAGGLHEVLSKVLPVAPGLAEASLMDVKVGFRPFTPGFLPVIGAWPGYEGLLCANGLGASGLTAGPFLGAELARLALGRKTELDLSPYGLEQAIAPL</sequence>
<dbReference type="PANTHER" id="PTHR13847:SF286">
    <property type="entry name" value="D-AMINO ACID DEHYDROGENASE"/>
    <property type="match status" value="1"/>
</dbReference>
<comment type="similarity">
    <text evidence="2">Belongs to the DadA oxidoreductase family.</text>
</comment>
<keyword evidence="3" id="KW-0285">Flavoprotein</keyword>
<dbReference type="EMBL" id="LRPN01000035">
    <property type="protein sequence ID" value="KWZ83813.1"/>
    <property type="molecule type" value="Genomic_DNA"/>
</dbReference>
<dbReference type="PANTHER" id="PTHR13847">
    <property type="entry name" value="SARCOSINE DEHYDROGENASE-RELATED"/>
    <property type="match status" value="1"/>
</dbReference>
<evidence type="ECO:0000256" key="2">
    <source>
        <dbReference type="ARBA" id="ARBA00009410"/>
    </source>
</evidence>
<name>A0A133KW80_HEYCO</name>
<evidence type="ECO:0000256" key="4">
    <source>
        <dbReference type="ARBA" id="ARBA00023002"/>
    </source>
</evidence>
<dbReference type="Pfam" id="PF01266">
    <property type="entry name" value="DAO"/>
    <property type="match status" value="1"/>
</dbReference>
<dbReference type="AlphaFoldDB" id="A0A133KW80"/>